<accession>A0A3L6RFV9</accession>
<proteinExistence type="predicted"/>
<sequence>MRRPVADLQRWRQPPAAGEHALPHELRPLPPHARLLPAPPPTRSPTCLFSAPRAPGDALALATHSPKFLGAEARRPRPRPRVRAARRLRPVRKDRRVPPGVRQDPQHDLPAWTALMAAYARLARVLACATRRLEVVELFPRPVSSSAVGVTPNEVMLAAVISARGEVGALVHGVWAHAYFVPQAPARRELIIFLGIVLLEMYARGCGRIDLAEQVFAGVADRDRALRMHCMVDMLSRAGRLDDAEHGYVVAPNAATYRSVIQASGIHGKLELGKIRMMKELVELEPEHSGNYVSVVQLLCENEPMGWEDAKKTRKEMKAMGINKSLGSSVLDTDRDLHELLMDDGGTTAIHMEVYIHHG</sequence>
<protein>
    <recommendedName>
        <fullName evidence="4">Pentatricopeptide repeat-containing protein</fullName>
    </recommendedName>
</protein>
<dbReference type="EMBL" id="PQIB02000009">
    <property type="protein sequence ID" value="RLN00825.1"/>
    <property type="molecule type" value="Genomic_DNA"/>
</dbReference>
<dbReference type="GO" id="GO:0003723">
    <property type="term" value="F:RNA binding"/>
    <property type="evidence" value="ECO:0007669"/>
    <property type="project" value="InterPro"/>
</dbReference>
<name>A0A3L6RFV9_PANMI</name>
<evidence type="ECO:0000256" key="1">
    <source>
        <dbReference type="SAM" id="MobiDB-lite"/>
    </source>
</evidence>
<feature type="region of interest" description="Disordered" evidence="1">
    <location>
        <begin position="1"/>
        <end position="47"/>
    </location>
</feature>
<evidence type="ECO:0000313" key="2">
    <source>
        <dbReference type="EMBL" id="RLN00825.1"/>
    </source>
</evidence>
<dbReference type="GO" id="GO:0009451">
    <property type="term" value="P:RNA modification"/>
    <property type="evidence" value="ECO:0007669"/>
    <property type="project" value="InterPro"/>
</dbReference>
<evidence type="ECO:0008006" key="4">
    <source>
        <dbReference type="Google" id="ProtNLM"/>
    </source>
</evidence>
<dbReference type="Gene3D" id="1.25.40.10">
    <property type="entry name" value="Tetratricopeptide repeat domain"/>
    <property type="match status" value="1"/>
</dbReference>
<organism evidence="2 3">
    <name type="scientific">Panicum miliaceum</name>
    <name type="common">Proso millet</name>
    <name type="synonym">Broomcorn millet</name>
    <dbReference type="NCBI Taxonomy" id="4540"/>
    <lineage>
        <taxon>Eukaryota</taxon>
        <taxon>Viridiplantae</taxon>
        <taxon>Streptophyta</taxon>
        <taxon>Embryophyta</taxon>
        <taxon>Tracheophyta</taxon>
        <taxon>Spermatophyta</taxon>
        <taxon>Magnoliopsida</taxon>
        <taxon>Liliopsida</taxon>
        <taxon>Poales</taxon>
        <taxon>Poaceae</taxon>
        <taxon>PACMAD clade</taxon>
        <taxon>Panicoideae</taxon>
        <taxon>Panicodae</taxon>
        <taxon>Paniceae</taxon>
        <taxon>Panicinae</taxon>
        <taxon>Panicum</taxon>
        <taxon>Panicum sect. Panicum</taxon>
    </lineage>
</organism>
<dbReference type="InterPro" id="IPR046848">
    <property type="entry name" value="E_motif"/>
</dbReference>
<dbReference type="OrthoDB" id="185373at2759"/>
<dbReference type="STRING" id="4540.A0A3L6RFV9"/>
<comment type="caution">
    <text evidence="2">The sequence shown here is derived from an EMBL/GenBank/DDBJ whole genome shotgun (WGS) entry which is preliminary data.</text>
</comment>
<dbReference type="Pfam" id="PF20431">
    <property type="entry name" value="E_motif"/>
    <property type="match status" value="1"/>
</dbReference>
<keyword evidence="3" id="KW-1185">Reference proteome</keyword>
<dbReference type="PANTHER" id="PTHR47926:SF450">
    <property type="entry name" value="DYW DOMAIN-CONTAINING PROTEIN"/>
    <property type="match status" value="1"/>
</dbReference>
<evidence type="ECO:0000313" key="3">
    <source>
        <dbReference type="Proteomes" id="UP000275267"/>
    </source>
</evidence>
<reference evidence="3" key="1">
    <citation type="journal article" date="2019" name="Nat. Commun.">
        <title>The genome of broomcorn millet.</title>
        <authorList>
            <person name="Zou C."/>
            <person name="Miki D."/>
            <person name="Li D."/>
            <person name="Tang Q."/>
            <person name="Xiao L."/>
            <person name="Rajput S."/>
            <person name="Deng P."/>
            <person name="Jia W."/>
            <person name="Huang R."/>
            <person name="Zhang M."/>
            <person name="Sun Y."/>
            <person name="Hu J."/>
            <person name="Fu X."/>
            <person name="Schnable P.S."/>
            <person name="Li F."/>
            <person name="Zhang H."/>
            <person name="Feng B."/>
            <person name="Zhu X."/>
            <person name="Liu R."/>
            <person name="Schnable J.C."/>
            <person name="Zhu J.-K."/>
            <person name="Zhang H."/>
        </authorList>
    </citation>
    <scope>NUCLEOTIDE SEQUENCE [LARGE SCALE GENOMIC DNA]</scope>
</reference>
<dbReference type="PANTHER" id="PTHR47926">
    <property type="entry name" value="PENTATRICOPEPTIDE REPEAT-CONTAINING PROTEIN"/>
    <property type="match status" value="1"/>
</dbReference>
<dbReference type="InterPro" id="IPR046960">
    <property type="entry name" value="PPR_At4g14850-like_plant"/>
</dbReference>
<dbReference type="AlphaFoldDB" id="A0A3L6RFV9"/>
<gene>
    <name evidence="2" type="ORF">C2845_PM06G15020</name>
</gene>
<dbReference type="InterPro" id="IPR011990">
    <property type="entry name" value="TPR-like_helical_dom_sf"/>
</dbReference>
<dbReference type="Proteomes" id="UP000275267">
    <property type="component" value="Unassembled WGS sequence"/>
</dbReference>